<dbReference type="PANTHER" id="PTHR12184:SF1">
    <property type="entry name" value="UBIQUINOL-CYTOCHROME-C REDUCTASE COMPLEX ASSEMBLY FACTOR 1"/>
    <property type="match status" value="1"/>
</dbReference>
<feature type="region of interest" description="Disordered" evidence="2">
    <location>
        <begin position="308"/>
        <end position="337"/>
    </location>
</feature>
<evidence type="ECO:0000313" key="5">
    <source>
        <dbReference type="Proteomes" id="UP000258309"/>
    </source>
</evidence>
<dbReference type="GO" id="GO:0034551">
    <property type="term" value="P:mitochondrial respiratory chain complex III assembly"/>
    <property type="evidence" value="ECO:0007669"/>
    <property type="project" value="TreeGrafter"/>
</dbReference>
<dbReference type="InterPro" id="IPR007129">
    <property type="entry name" value="Ubiqinol_cyt_c_chaperone_CPB3"/>
</dbReference>
<dbReference type="OrthoDB" id="10253878at2759"/>
<dbReference type="Pfam" id="PF03981">
    <property type="entry name" value="Ubiq_cyt_C_chap"/>
    <property type="match status" value="1"/>
</dbReference>
<dbReference type="OMA" id="FKECARQ"/>
<dbReference type="EMBL" id="NCSJ02000248">
    <property type="protein sequence ID" value="RFU26666.1"/>
    <property type="molecule type" value="Genomic_DNA"/>
</dbReference>
<gene>
    <name evidence="4" type="ORF">B7463_g9665</name>
</gene>
<dbReference type="STRING" id="5539.A0A3E2GZV3"/>
<feature type="domain" description="Ubiquinol-cytochrome c chaperone" evidence="3">
    <location>
        <begin position="152"/>
        <end position="287"/>
    </location>
</feature>
<proteinExistence type="inferred from homology"/>
<comment type="caution">
    <text evidence="4">The sequence shown here is derived from an EMBL/GenBank/DDBJ whole genome shotgun (WGS) entry which is preliminary data.</text>
</comment>
<organism evidence="4 5">
    <name type="scientific">Scytalidium lignicola</name>
    <name type="common">Hyphomycete</name>
    <dbReference type="NCBI Taxonomy" id="5539"/>
    <lineage>
        <taxon>Eukaryota</taxon>
        <taxon>Fungi</taxon>
        <taxon>Dikarya</taxon>
        <taxon>Ascomycota</taxon>
        <taxon>Pezizomycotina</taxon>
        <taxon>Leotiomycetes</taxon>
        <taxon>Leotiomycetes incertae sedis</taxon>
        <taxon>Scytalidium</taxon>
    </lineage>
</organism>
<feature type="region of interest" description="Disordered" evidence="2">
    <location>
        <begin position="38"/>
        <end position="81"/>
    </location>
</feature>
<dbReference type="InterPro" id="IPR021150">
    <property type="entry name" value="Ubiq_cyt_c_chap"/>
</dbReference>
<dbReference type="GO" id="GO:0005739">
    <property type="term" value="C:mitochondrion"/>
    <property type="evidence" value="ECO:0007669"/>
    <property type="project" value="TreeGrafter"/>
</dbReference>
<feature type="non-terminal residue" evidence="4">
    <location>
        <position position="1"/>
    </location>
</feature>
<reference evidence="4 5" key="1">
    <citation type="submission" date="2018-05" db="EMBL/GenBank/DDBJ databases">
        <title>Draft genome sequence of Scytalidium lignicola DSM 105466, a ubiquitous saprotrophic fungus.</title>
        <authorList>
            <person name="Buettner E."/>
            <person name="Gebauer A.M."/>
            <person name="Hofrichter M."/>
            <person name="Liers C."/>
            <person name="Kellner H."/>
        </authorList>
    </citation>
    <scope>NUCLEOTIDE SEQUENCE [LARGE SCALE GENOMIC DNA]</scope>
    <source>
        <strain evidence="4 5">DSM 105466</strain>
    </source>
</reference>
<accession>A0A3E2GZV3</accession>
<dbReference type="PANTHER" id="PTHR12184">
    <property type="entry name" value="UBIQUINOL-CYTOCHROME C REDUCTASE COMPLEX ASSEMBLY FACTOR 1 FAMILY MEMBER"/>
    <property type="match status" value="1"/>
</dbReference>
<comment type="similarity">
    <text evidence="1">Belongs to the CBP3 family.</text>
</comment>
<evidence type="ECO:0000256" key="2">
    <source>
        <dbReference type="SAM" id="MobiDB-lite"/>
    </source>
</evidence>
<name>A0A3E2GZV3_SCYLI</name>
<dbReference type="AlphaFoldDB" id="A0A3E2GZV3"/>
<feature type="non-terminal residue" evidence="4">
    <location>
        <position position="337"/>
    </location>
</feature>
<evidence type="ECO:0000259" key="3">
    <source>
        <dbReference type="Pfam" id="PF03981"/>
    </source>
</evidence>
<protein>
    <recommendedName>
        <fullName evidence="3">Ubiquinol-cytochrome c chaperone domain-containing protein</fullName>
    </recommendedName>
</protein>
<keyword evidence="5" id="KW-1185">Reference proteome</keyword>
<evidence type="ECO:0000313" key="4">
    <source>
        <dbReference type="EMBL" id="RFU26666.1"/>
    </source>
</evidence>
<sequence>MSTKACASCLRTLQRQSRALCDLPRPTRRTTLRFPSSRTFTATASRKVTPDPRNLAQATQIPPSASENVEPASKSNAGPAPFNTKKASAALLRATSGVTETYTAYGVTEDMYRECARQADYSIPEAADLDAEMPKTEEGEDLGVGSGWWHAELGLKPTFSTWSQVTMLHMYLLTARFRCFSSSDSQIWQQHLLDHFFYDAENRMVINHNMHARGTRNKYLKDLYIQWRGLLAAYDEGVVKGDAVLAAAVWRNVFKANEDVDIKGLAQIVSLMRRTLRDLDELDELDIKMSPVQFGAPEEERQTVELKSSLMDQPFEKEPVKSDQQVKNAQHGKKGRK</sequence>
<feature type="compositionally biased region" description="Polar residues" evidence="2">
    <location>
        <begin position="56"/>
        <end position="67"/>
    </location>
</feature>
<evidence type="ECO:0000256" key="1">
    <source>
        <dbReference type="ARBA" id="ARBA00006407"/>
    </source>
</evidence>
<dbReference type="Proteomes" id="UP000258309">
    <property type="component" value="Unassembled WGS sequence"/>
</dbReference>